<evidence type="ECO:0000313" key="1">
    <source>
        <dbReference type="EMBL" id="QEL17734.1"/>
    </source>
</evidence>
<evidence type="ECO:0000313" key="2">
    <source>
        <dbReference type="Proteomes" id="UP000324974"/>
    </source>
</evidence>
<proteinExistence type="predicted"/>
<dbReference type="EMBL" id="CP042425">
    <property type="protein sequence ID" value="QEL17734.1"/>
    <property type="molecule type" value="Genomic_DNA"/>
</dbReference>
<accession>A0A5C1AKP4</accession>
<organism evidence="1 2">
    <name type="scientific">Limnoglobus roseus</name>
    <dbReference type="NCBI Taxonomy" id="2598579"/>
    <lineage>
        <taxon>Bacteria</taxon>
        <taxon>Pseudomonadati</taxon>
        <taxon>Planctomycetota</taxon>
        <taxon>Planctomycetia</taxon>
        <taxon>Gemmatales</taxon>
        <taxon>Gemmataceae</taxon>
        <taxon>Limnoglobus</taxon>
    </lineage>
</organism>
<sequence>MASVAGILAEFQARAVYLPPYSPDFNPSSKPSRSVKAELRRREMRTIESLWPAFGASLDRVIADQAHNYFQHAGYLLD</sequence>
<reference evidence="2" key="1">
    <citation type="submission" date="2019-08" db="EMBL/GenBank/DDBJ databases">
        <title>Limnoglobus roseus gen. nov., sp. nov., a novel freshwater planctomycete with a giant genome from the family Gemmataceae.</title>
        <authorList>
            <person name="Kulichevskaya I.S."/>
            <person name="Naumoff D.G."/>
            <person name="Miroshnikov K."/>
            <person name="Ivanova A."/>
            <person name="Philippov D.A."/>
            <person name="Hakobyan A."/>
            <person name="Rijpstra I.C."/>
            <person name="Sinninghe Damste J.S."/>
            <person name="Liesack W."/>
            <person name="Dedysh S.N."/>
        </authorList>
    </citation>
    <scope>NUCLEOTIDE SEQUENCE [LARGE SCALE GENOMIC DNA]</scope>
    <source>
        <strain evidence="2">PX52</strain>
    </source>
</reference>
<dbReference type="OrthoDB" id="266329at2"/>
<protein>
    <submittedName>
        <fullName evidence="1">IS630 family transposase</fullName>
    </submittedName>
</protein>
<gene>
    <name evidence="1" type="ORF">PX52LOC_04734</name>
</gene>
<dbReference type="KEGG" id="lrs:PX52LOC_04734"/>
<dbReference type="GO" id="GO:0003676">
    <property type="term" value="F:nucleic acid binding"/>
    <property type="evidence" value="ECO:0007669"/>
    <property type="project" value="InterPro"/>
</dbReference>
<name>A0A5C1AKP4_9BACT</name>
<keyword evidence="2" id="KW-1185">Reference proteome</keyword>
<dbReference type="Gene3D" id="3.30.420.10">
    <property type="entry name" value="Ribonuclease H-like superfamily/Ribonuclease H"/>
    <property type="match status" value="1"/>
</dbReference>
<dbReference type="Proteomes" id="UP000324974">
    <property type="component" value="Chromosome"/>
</dbReference>
<dbReference type="AlphaFoldDB" id="A0A5C1AKP4"/>
<dbReference type="InterPro" id="IPR036397">
    <property type="entry name" value="RNaseH_sf"/>
</dbReference>